<sequence>YVPEQCPRQYMGDALAMMAEYVLNDSQPYPGDKTNPEAAGLAQRSTVPV</sequence>
<accession>A0A5C3LYC0</accession>
<name>A0A5C3LYC0_9AGAR</name>
<reference evidence="2 3" key="1">
    <citation type="journal article" date="2019" name="Nat. Ecol. Evol.">
        <title>Megaphylogeny resolves global patterns of mushroom evolution.</title>
        <authorList>
            <person name="Varga T."/>
            <person name="Krizsan K."/>
            <person name="Foldi C."/>
            <person name="Dima B."/>
            <person name="Sanchez-Garcia M."/>
            <person name="Sanchez-Ramirez S."/>
            <person name="Szollosi G.J."/>
            <person name="Szarkandi J.G."/>
            <person name="Papp V."/>
            <person name="Albert L."/>
            <person name="Andreopoulos W."/>
            <person name="Angelini C."/>
            <person name="Antonin V."/>
            <person name="Barry K.W."/>
            <person name="Bougher N.L."/>
            <person name="Buchanan P."/>
            <person name="Buyck B."/>
            <person name="Bense V."/>
            <person name="Catcheside P."/>
            <person name="Chovatia M."/>
            <person name="Cooper J."/>
            <person name="Damon W."/>
            <person name="Desjardin D."/>
            <person name="Finy P."/>
            <person name="Geml J."/>
            <person name="Haridas S."/>
            <person name="Hughes K."/>
            <person name="Justo A."/>
            <person name="Karasinski D."/>
            <person name="Kautmanova I."/>
            <person name="Kiss B."/>
            <person name="Kocsube S."/>
            <person name="Kotiranta H."/>
            <person name="LaButti K.M."/>
            <person name="Lechner B.E."/>
            <person name="Liimatainen K."/>
            <person name="Lipzen A."/>
            <person name="Lukacs Z."/>
            <person name="Mihaltcheva S."/>
            <person name="Morgado L.N."/>
            <person name="Niskanen T."/>
            <person name="Noordeloos M.E."/>
            <person name="Ohm R.A."/>
            <person name="Ortiz-Santana B."/>
            <person name="Ovrebo C."/>
            <person name="Racz N."/>
            <person name="Riley R."/>
            <person name="Savchenko A."/>
            <person name="Shiryaev A."/>
            <person name="Soop K."/>
            <person name="Spirin V."/>
            <person name="Szebenyi C."/>
            <person name="Tomsovsky M."/>
            <person name="Tulloss R.E."/>
            <person name="Uehling J."/>
            <person name="Grigoriev I.V."/>
            <person name="Vagvolgyi C."/>
            <person name="Papp T."/>
            <person name="Martin F.M."/>
            <person name="Miettinen O."/>
            <person name="Hibbett D.S."/>
            <person name="Nagy L.G."/>
        </authorList>
    </citation>
    <scope>NUCLEOTIDE SEQUENCE [LARGE SCALE GENOMIC DNA]</scope>
    <source>
        <strain evidence="2 3">CBS 166.37</strain>
    </source>
</reference>
<evidence type="ECO:0000256" key="1">
    <source>
        <dbReference type="SAM" id="MobiDB-lite"/>
    </source>
</evidence>
<gene>
    <name evidence="2" type="ORF">BDQ12DRAFT_606855</name>
</gene>
<feature type="non-terminal residue" evidence="2">
    <location>
        <position position="1"/>
    </location>
</feature>
<dbReference type="AlphaFoldDB" id="A0A5C3LYC0"/>
<feature type="region of interest" description="Disordered" evidence="1">
    <location>
        <begin position="27"/>
        <end position="49"/>
    </location>
</feature>
<proteinExistence type="predicted"/>
<dbReference type="EMBL" id="ML213605">
    <property type="protein sequence ID" value="TFK37940.1"/>
    <property type="molecule type" value="Genomic_DNA"/>
</dbReference>
<evidence type="ECO:0000313" key="3">
    <source>
        <dbReference type="Proteomes" id="UP000308652"/>
    </source>
</evidence>
<dbReference type="Proteomes" id="UP000308652">
    <property type="component" value="Unassembled WGS sequence"/>
</dbReference>
<organism evidence="2 3">
    <name type="scientific">Crucibulum laeve</name>
    <dbReference type="NCBI Taxonomy" id="68775"/>
    <lineage>
        <taxon>Eukaryota</taxon>
        <taxon>Fungi</taxon>
        <taxon>Dikarya</taxon>
        <taxon>Basidiomycota</taxon>
        <taxon>Agaricomycotina</taxon>
        <taxon>Agaricomycetes</taxon>
        <taxon>Agaricomycetidae</taxon>
        <taxon>Agaricales</taxon>
        <taxon>Agaricineae</taxon>
        <taxon>Nidulariaceae</taxon>
        <taxon>Crucibulum</taxon>
    </lineage>
</organism>
<protein>
    <submittedName>
        <fullName evidence="2">Uncharacterized protein</fullName>
    </submittedName>
</protein>
<dbReference type="OrthoDB" id="3205788at2759"/>
<evidence type="ECO:0000313" key="2">
    <source>
        <dbReference type="EMBL" id="TFK37940.1"/>
    </source>
</evidence>
<keyword evidence="3" id="KW-1185">Reference proteome</keyword>